<organism evidence="1 2">
    <name type="scientific">Steinernema carpocapsae</name>
    <name type="common">Entomopathogenic nematode</name>
    <dbReference type="NCBI Taxonomy" id="34508"/>
    <lineage>
        <taxon>Eukaryota</taxon>
        <taxon>Metazoa</taxon>
        <taxon>Ecdysozoa</taxon>
        <taxon>Nematoda</taxon>
        <taxon>Chromadorea</taxon>
        <taxon>Rhabditida</taxon>
        <taxon>Tylenchina</taxon>
        <taxon>Panagrolaimomorpha</taxon>
        <taxon>Strongyloidoidea</taxon>
        <taxon>Steinernematidae</taxon>
        <taxon>Steinernema</taxon>
    </lineage>
</organism>
<reference evidence="1 2" key="1">
    <citation type="journal article" date="2015" name="Genome Biol.">
        <title>Comparative genomics of Steinernema reveals deeply conserved gene regulatory networks.</title>
        <authorList>
            <person name="Dillman A.R."/>
            <person name="Macchietto M."/>
            <person name="Porter C.F."/>
            <person name="Rogers A."/>
            <person name="Williams B."/>
            <person name="Antoshechkin I."/>
            <person name="Lee M.M."/>
            <person name="Goodwin Z."/>
            <person name="Lu X."/>
            <person name="Lewis E.E."/>
            <person name="Goodrich-Blair H."/>
            <person name="Stock S.P."/>
            <person name="Adams B.J."/>
            <person name="Sternberg P.W."/>
            <person name="Mortazavi A."/>
        </authorList>
    </citation>
    <scope>NUCLEOTIDE SEQUENCE [LARGE SCALE GENOMIC DNA]</scope>
    <source>
        <strain evidence="1 2">ALL</strain>
    </source>
</reference>
<keyword evidence="2" id="KW-1185">Reference proteome</keyword>
<evidence type="ECO:0000313" key="1">
    <source>
        <dbReference type="EMBL" id="TKR64724.1"/>
    </source>
</evidence>
<name>A0A4U5M773_STECR</name>
<dbReference type="AlphaFoldDB" id="A0A4U5M773"/>
<reference evidence="1 2" key="2">
    <citation type="journal article" date="2019" name="G3 (Bethesda)">
        <title>Hybrid Assembly of the Genome of the Entomopathogenic Nematode Steinernema carpocapsae Identifies the X-Chromosome.</title>
        <authorList>
            <person name="Serra L."/>
            <person name="Macchietto M."/>
            <person name="Macias-Munoz A."/>
            <person name="McGill C.J."/>
            <person name="Rodriguez I.M."/>
            <person name="Rodriguez B."/>
            <person name="Murad R."/>
            <person name="Mortazavi A."/>
        </authorList>
    </citation>
    <scope>NUCLEOTIDE SEQUENCE [LARGE SCALE GENOMIC DNA]</scope>
    <source>
        <strain evidence="1 2">ALL</strain>
    </source>
</reference>
<accession>A0A4U5M773</accession>
<gene>
    <name evidence="1" type="ORF">L596_025214</name>
</gene>
<sequence>MCIILLTITIDLDHNADGSSIVDHNERKRKLDSDCDDGIIEILGSLKIACLVSDDFNASASAKDSPNFESSLHAQRALPRV</sequence>
<comment type="caution">
    <text evidence="1">The sequence shown here is derived from an EMBL/GenBank/DDBJ whole genome shotgun (WGS) entry which is preliminary data.</text>
</comment>
<dbReference type="EMBL" id="AZBU02000009">
    <property type="protein sequence ID" value="TKR64724.1"/>
    <property type="molecule type" value="Genomic_DNA"/>
</dbReference>
<protein>
    <submittedName>
        <fullName evidence="1">Uncharacterized protein</fullName>
    </submittedName>
</protein>
<evidence type="ECO:0000313" key="2">
    <source>
        <dbReference type="Proteomes" id="UP000298663"/>
    </source>
</evidence>
<proteinExistence type="predicted"/>
<dbReference type="Proteomes" id="UP000298663">
    <property type="component" value="Unassembled WGS sequence"/>
</dbReference>